<dbReference type="Pfam" id="PF08843">
    <property type="entry name" value="AbiEii"/>
    <property type="match status" value="1"/>
</dbReference>
<dbReference type="GO" id="GO:0016740">
    <property type="term" value="F:transferase activity"/>
    <property type="evidence" value="ECO:0007669"/>
    <property type="project" value="UniProtKB-KW"/>
</dbReference>
<name>A0AAJ2LY86_9BURK</name>
<reference evidence="1" key="1">
    <citation type="submission" date="2023-04" db="EMBL/GenBank/DDBJ databases">
        <title>Description of first Herbaspirillum huttiense subsp. nephrolepsisexaltata and Herbaspirillum huttiense subsp. lycopersicon.</title>
        <authorList>
            <person name="Poudel M."/>
            <person name="Sharma A."/>
            <person name="Goss E."/>
            <person name="Tapia J.H."/>
            <person name="Harmon C.M."/>
            <person name="Jones J.B."/>
        </authorList>
    </citation>
    <scope>NUCLEOTIDE SEQUENCE</scope>
    <source>
        <strain evidence="1">G21-1742</strain>
    </source>
</reference>
<accession>A0AAJ2LY86</accession>
<evidence type="ECO:0000313" key="2">
    <source>
        <dbReference type="Proteomes" id="UP001246152"/>
    </source>
</evidence>
<proteinExistence type="predicted"/>
<evidence type="ECO:0000313" key="1">
    <source>
        <dbReference type="EMBL" id="MDR9839223.1"/>
    </source>
</evidence>
<dbReference type="Proteomes" id="UP001246152">
    <property type="component" value="Unassembled WGS sequence"/>
</dbReference>
<dbReference type="AlphaFoldDB" id="A0AAJ2LY86"/>
<keyword evidence="1" id="KW-0808">Transferase</keyword>
<sequence>MVMASCMFERPHHRRIAQLLSSLDADFLLACGCYFGGGTAIVLMLDEYRESVDVDFLCSSQDGYRALRNTITNASLGAMLRAPVELAREVRADRYGIRTFVKVDGVAVKFEVVSEGRIAVAGGVDARLGVPVLSRVDMYAEKLLANADRWGDKSALSRDVIDLALMILHWGSIPAAAWDKARLAYGQSIDIAYDKALGLIADPAYLAACLQKMHMDPALAVRIPDLLHGARSGKTAV</sequence>
<dbReference type="InterPro" id="IPR014942">
    <property type="entry name" value="AbiEii"/>
</dbReference>
<comment type="caution">
    <text evidence="1">The sequence shown here is derived from an EMBL/GenBank/DDBJ whole genome shotgun (WGS) entry which is preliminary data.</text>
</comment>
<dbReference type="EMBL" id="JAVLSM010000021">
    <property type="protein sequence ID" value="MDR9839223.1"/>
    <property type="molecule type" value="Genomic_DNA"/>
</dbReference>
<gene>
    <name evidence="1" type="ORF">RI046_26215</name>
</gene>
<protein>
    <submittedName>
        <fullName evidence="1">Nucleotidyl transferase AbiEii/AbiGii toxin family protein</fullName>
    </submittedName>
</protein>
<organism evidence="1 2">
    <name type="scientific">Herbaspirillum huttiense</name>
    <dbReference type="NCBI Taxonomy" id="863372"/>
    <lineage>
        <taxon>Bacteria</taxon>
        <taxon>Pseudomonadati</taxon>
        <taxon>Pseudomonadota</taxon>
        <taxon>Betaproteobacteria</taxon>
        <taxon>Burkholderiales</taxon>
        <taxon>Oxalobacteraceae</taxon>
        <taxon>Herbaspirillum</taxon>
    </lineage>
</organism>